<dbReference type="EMBL" id="BAEN01000076">
    <property type="protein sequence ID" value="GAC16454.1"/>
    <property type="molecule type" value="Genomic_DNA"/>
</dbReference>
<keyword evidence="1" id="KW-0732">Signal</keyword>
<accession>K6X773</accession>
<dbReference type="Proteomes" id="UP000006334">
    <property type="component" value="Unassembled WGS sequence"/>
</dbReference>
<evidence type="ECO:0000256" key="1">
    <source>
        <dbReference type="SAM" id="SignalP"/>
    </source>
</evidence>
<dbReference type="RefSeq" id="WP_008846256.1">
    <property type="nucleotide sequence ID" value="NZ_BAEN01000076.1"/>
</dbReference>
<feature type="chain" id="PRO_5003900119" evidence="1">
    <location>
        <begin position="27"/>
        <end position="65"/>
    </location>
</feature>
<proteinExistence type="predicted"/>
<dbReference type="STRING" id="1127673.GLIP_3843"/>
<dbReference type="AlphaFoldDB" id="K6X773"/>
<sequence>MRNFRNCLRSLAALWLLSLLAMQAHAQSITVDAKNVKQQILMMGGDMERSGSNLQNAANQEEIID</sequence>
<evidence type="ECO:0000313" key="2">
    <source>
        <dbReference type="EMBL" id="GAC16454.1"/>
    </source>
</evidence>
<comment type="caution">
    <text evidence="2">The sequence shown here is derived from an EMBL/GenBank/DDBJ whole genome shotgun (WGS) entry which is preliminary data.</text>
</comment>
<evidence type="ECO:0000313" key="3">
    <source>
        <dbReference type="Proteomes" id="UP000006334"/>
    </source>
</evidence>
<reference evidence="2 3" key="1">
    <citation type="journal article" date="2017" name="Antonie Van Leeuwenhoek">
        <title>Rhizobium rhizosphaerae sp. nov., a novel species isolated from rice rhizosphere.</title>
        <authorList>
            <person name="Zhao J.J."/>
            <person name="Zhang J."/>
            <person name="Zhang R.J."/>
            <person name="Zhang C.W."/>
            <person name="Yin H.Q."/>
            <person name="Zhang X.X."/>
        </authorList>
    </citation>
    <scope>NUCLEOTIDE SEQUENCE [LARGE SCALE GENOMIC DNA]</scope>
    <source>
        <strain evidence="2 3">E3</strain>
    </source>
</reference>
<organism evidence="2 3">
    <name type="scientific">Aliiglaciecola lipolytica E3</name>
    <dbReference type="NCBI Taxonomy" id="1127673"/>
    <lineage>
        <taxon>Bacteria</taxon>
        <taxon>Pseudomonadati</taxon>
        <taxon>Pseudomonadota</taxon>
        <taxon>Gammaproteobacteria</taxon>
        <taxon>Alteromonadales</taxon>
        <taxon>Alteromonadaceae</taxon>
        <taxon>Aliiglaciecola</taxon>
    </lineage>
</organism>
<protein>
    <submittedName>
        <fullName evidence="2">Uncharacterized protein</fullName>
    </submittedName>
</protein>
<keyword evidence="3" id="KW-1185">Reference proteome</keyword>
<gene>
    <name evidence="2" type="ORF">GLIP_3843</name>
</gene>
<feature type="signal peptide" evidence="1">
    <location>
        <begin position="1"/>
        <end position="26"/>
    </location>
</feature>
<name>K6X773_9ALTE</name>